<accession>A0A317YG75</accession>
<organism evidence="2">
    <name type="scientific">Zea mays</name>
    <name type="common">Maize</name>
    <dbReference type="NCBI Taxonomy" id="4577"/>
    <lineage>
        <taxon>Eukaryota</taxon>
        <taxon>Viridiplantae</taxon>
        <taxon>Streptophyta</taxon>
        <taxon>Embryophyta</taxon>
        <taxon>Tracheophyta</taxon>
        <taxon>Spermatophyta</taxon>
        <taxon>Magnoliopsida</taxon>
        <taxon>Liliopsida</taxon>
        <taxon>Poales</taxon>
        <taxon>Poaceae</taxon>
        <taxon>PACMAD clade</taxon>
        <taxon>Panicoideae</taxon>
        <taxon>Andropogonodae</taxon>
        <taxon>Andropogoneae</taxon>
        <taxon>Tripsacinae</taxon>
        <taxon>Zea</taxon>
    </lineage>
</organism>
<proteinExistence type="predicted"/>
<gene>
    <name evidence="2" type="ORF">Zm00014a_027314</name>
</gene>
<evidence type="ECO:0000256" key="1">
    <source>
        <dbReference type="SAM" id="MobiDB-lite"/>
    </source>
</evidence>
<dbReference type="EMBL" id="NCVQ01000001">
    <property type="protein sequence ID" value="PWZ57688.1"/>
    <property type="molecule type" value="Genomic_DNA"/>
</dbReference>
<feature type="compositionally biased region" description="Basic and acidic residues" evidence="1">
    <location>
        <begin position="35"/>
        <end position="55"/>
    </location>
</feature>
<reference evidence="2" key="1">
    <citation type="journal article" date="2018" name="Nat. Genet.">
        <title>Extensive intraspecific gene order and gene structural variations between Mo17 and other maize genomes.</title>
        <authorList>
            <person name="Sun S."/>
            <person name="Zhou Y."/>
            <person name="Chen J."/>
            <person name="Shi J."/>
            <person name="Zhao H."/>
            <person name="Zhao H."/>
            <person name="Song W."/>
            <person name="Zhang M."/>
            <person name="Cui Y."/>
            <person name="Dong X."/>
            <person name="Liu H."/>
            <person name="Ma X."/>
            <person name="Jiao Y."/>
            <person name="Wang B."/>
            <person name="Wei X."/>
            <person name="Stein J.C."/>
            <person name="Glaubitz J.C."/>
            <person name="Lu F."/>
            <person name="Yu G."/>
            <person name="Liang C."/>
            <person name="Fengler K."/>
            <person name="Li B."/>
            <person name="Rafalski A."/>
            <person name="Schnable P.S."/>
            <person name="Ware D.H."/>
            <person name="Buckler E.S."/>
            <person name="Lai J."/>
        </authorList>
    </citation>
    <scope>NUCLEOTIDE SEQUENCE [LARGE SCALE GENOMIC DNA]</scope>
    <source>
        <tissue evidence="2">Seedling</tissue>
    </source>
</reference>
<dbReference type="AlphaFoldDB" id="A0A317YG75"/>
<evidence type="ECO:0000313" key="2">
    <source>
        <dbReference type="EMBL" id="PWZ57688.1"/>
    </source>
</evidence>
<feature type="region of interest" description="Disordered" evidence="1">
    <location>
        <begin position="1"/>
        <end position="55"/>
    </location>
</feature>
<sequence length="175" mass="19444">MPPSNPVLARHPPPPNVVSARSPTSCPPSTAPKCRVREDELVTAGGKEDRKRGERIRGDGEQECLRSVKTCLLRPANWPLPSPLPKQLFLRSVSNYRCGREVIMNLLPDGVIYQIVLLDTVTQVWYFFWKVNSGQTSSCLQQQKEYQQTGGSISFSLSAIQNLQMGGSINYSIIA</sequence>
<dbReference type="Proteomes" id="UP000251960">
    <property type="component" value="Chromosome 1"/>
</dbReference>
<feature type="compositionally biased region" description="Pro residues" evidence="1">
    <location>
        <begin position="1"/>
        <end position="16"/>
    </location>
</feature>
<protein>
    <submittedName>
        <fullName evidence="2">Uncharacterized protein</fullName>
    </submittedName>
</protein>
<comment type="caution">
    <text evidence="2">The sequence shown here is derived from an EMBL/GenBank/DDBJ whole genome shotgun (WGS) entry which is preliminary data.</text>
</comment>
<name>A0A317YG75_MAIZE</name>